<gene>
    <name evidence="2" type="ORF">BU16DRAFT_167598</name>
</gene>
<dbReference type="Proteomes" id="UP000799750">
    <property type="component" value="Unassembled WGS sequence"/>
</dbReference>
<name>A0A6A6QE48_9PEZI</name>
<organism evidence="2 3">
    <name type="scientific">Lophium mytilinum</name>
    <dbReference type="NCBI Taxonomy" id="390894"/>
    <lineage>
        <taxon>Eukaryota</taxon>
        <taxon>Fungi</taxon>
        <taxon>Dikarya</taxon>
        <taxon>Ascomycota</taxon>
        <taxon>Pezizomycotina</taxon>
        <taxon>Dothideomycetes</taxon>
        <taxon>Pleosporomycetidae</taxon>
        <taxon>Mytilinidiales</taxon>
        <taxon>Mytilinidiaceae</taxon>
        <taxon>Lophium</taxon>
    </lineage>
</organism>
<dbReference type="EMBL" id="MU004198">
    <property type="protein sequence ID" value="KAF2489923.1"/>
    <property type="molecule type" value="Genomic_DNA"/>
</dbReference>
<proteinExistence type="predicted"/>
<evidence type="ECO:0000313" key="2">
    <source>
        <dbReference type="EMBL" id="KAF2489923.1"/>
    </source>
</evidence>
<evidence type="ECO:0000313" key="3">
    <source>
        <dbReference type="Proteomes" id="UP000799750"/>
    </source>
</evidence>
<reference evidence="2" key="1">
    <citation type="journal article" date="2020" name="Stud. Mycol.">
        <title>101 Dothideomycetes genomes: a test case for predicting lifestyles and emergence of pathogens.</title>
        <authorList>
            <person name="Haridas S."/>
            <person name="Albert R."/>
            <person name="Binder M."/>
            <person name="Bloem J."/>
            <person name="Labutti K."/>
            <person name="Salamov A."/>
            <person name="Andreopoulos B."/>
            <person name="Baker S."/>
            <person name="Barry K."/>
            <person name="Bills G."/>
            <person name="Bluhm B."/>
            <person name="Cannon C."/>
            <person name="Castanera R."/>
            <person name="Culley D."/>
            <person name="Daum C."/>
            <person name="Ezra D."/>
            <person name="Gonzalez J."/>
            <person name="Henrissat B."/>
            <person name="Kuo A."/>
            <person name="Liang C."/>
            <person name="Lipzen A."/>
            <person name="Lutzoni F."/>
            <person name="Magnuson J."/>
            <person name="Mondo S."/>
            <person name="Nolan M."/>
            <person name="Ohm R."/>
            <person name="Pangilinan J."/>
            <person name="Park H.-J."/>
            <person name="Ramirez L."/>
            <person name="Alfaro M."/>
            <person name="Sun H."/>
            <person name="Tritt A."/>
            <person name="Yoshinaga Y."/>
            <person name="Zwiers L.-H."/>
            <person name="Turgeon B."/>
            <person name="Goodwin S."/>
            <person name="Spatafora J."/>
            <person name="Crous P."/>
            <person name="Grigoriev I."/>
        </authorList>
    </citation>
    <scope>NUCLEOTIDE SEQUENCE</scope>
    <source>
        <strain evidence="2">CBS 269.34</strain>
    </source>
</reference>
<accession>A0A6A6QE48</accession>
<sequence>MASAHIFAEKVVSPSNIYTPQNAPYNIRPYPPSNIIHLPTQTIISRNSARSFPSISLIPLRRPSPLLLSSFSLSFPCLPQALSSYRFNIQTPKSSTASSALSIFTKLLSKATRKSSTASALTSPGTASSPPSSTSPMPSAIRWMRGFGAD</sequence>
<dbReference type="AlphaFoldDB" id="A0A6A6QE48"/>
<protein>
    <submittedName>
        <fullName evidence="2">Uncharacterized protein</fullName>
    </submittedName>
</protein>
<keyword evidence="3" id="KW-1185">Reference proteome</keyword>
<evidence type="ECO:0000256" key="1">
    <source>
        <dbReference type="SAM" id="MobiDB-lite"/>
    </source>
</evidence>
<feature type="region of interest" description="Disordered" evidence="1">
    <location>
        <begin position="113"/>
        <end position="140"/>
    </location>
</feature>